<proteinExistence type="predicted"/>
<protein>
    <submittedName>
        <fullName evidence="1">Uncharacterized protein</fullName>
    </submittedName>
</protein>
<dbReference type="EMBL" id="CM016560">
    <property type="protein sequence ID" value="TKV95538.1"/>
    <property type="molecule type" value="Genomic_DNA"/>
</dbReference>
<name>A0A4U6T517_SETVI</name>
<gene>
    <name evidence="1" type="ORF">SEVIR_9G370200v2</name>
</gene>
<dbReference type="AlphaFoldDB" id="A0A4U6T517"/>
<evidence type="ECO:0000313" key="1">
    <source>
        <dbReference type="EMBL" id="TKV95538.1"/>
    </source>
</evidence>
<accession>A0A4U6T517</accession>
<evidence type="ECO:0000313" key="2">
    <source>
        <dbReference type="Proteomes" id="UP000298652"/>
    </source>
</evidence>
<dbReference type="Proteomes" id="UP000298652">
    <property type="component" value="Chromosome 9"/>
</dbReference>
<dbReference type="Gramene" id="TKV95538">
    <property type="protein sequence ID" value="TKV95538"/>
    <property type="gene ID" value="SEVIR_9G370200v2"/>
</dbReference>
<keyword evidence="2" id="KW-1185">Reference proteome</keyword>
<sequence length="126" mass="14860">MEPDDYPPWIDPGNAFRIVVKVEKYKANAEYGIVNMDEQQHVLWVDRCSGYNLDKFEVDMASKIYWGSSQTLSVWSVDVDSEAEWKIRRNVQFESMIKHRWNEGLTNVRVQVVDKEGYQNYFDNTA</sequence>
<organism evidence="1 2">
    <name type="scientific">Setaria viridis</name>
    <name type="common">Green bristlegrass</name>
    <name type="synonym">Setaria italica subsp. viridis</name>
    <dbReference type="NCBI Taxonomy" id="4556"/>
    <lineage>
        <taxon>Eukaryota</taxon>
        <taxon>Viridiplantae</taxon>
        <taxon>Streptophyta</taxon>
        <taxon>Embryophyta</taxon>
        <taxon>Tracheophyta</taxon>
        <taxon>Spermatophyta</taxon>
        <taxon>Magnoliopsida</taxon>
        <taxon>Liliopsida</taxon>
        <taxon>Poales</taxon>
        <taxon>Poaceae</taxon>
        <taxon>PACMAD clade</taxon>
        <taxon>Panicoideae</taxon>
        <taxon>Panicodae</taxon>
        <taxon>Paniceae</taxon>
        <taxon>Cenchrinae</taxon>
        <taxon>Setaria</taxon>
    </lineage>
</organism>
<reference evidence="1" key="1">
    <citation type="submission" date="2019-03" db="EMBL/GenBank/DDBJ databases">
        <title>WGS assembly of Setaria viridis.</title>
        <authorList>
            <person name="Huang P."/>
            <person name="Jenkins J."/>
            <person name="Grimwood J."/>
            <person name="Barry K."/>
            <person name="Healey A."/>
            <person name="Mamidi S."/>
            <person name="Sreedasyam A."/>
            <person name="Shu S."/>
            <person name="Feldman M."/>
            <person name="Wu J."/>
            <person name="Yu Y."/>
            <person name="Chen C."/>
            <person name="Johnson J."/>
            <person name="Rokhsar D."/>
            <person name="Baxter I."/>
            <person name="Schmutz J."/>
            <person name="Brutnell T."/>
            <person name="Kellogg E."/>
        </authorList>
    </citation>
    <scope>NUCLEOTIDE SEQUENCE [LARGE SCALE GENOMIC DNA]</scope>
</reference>